<evidence type="ECO:0008006" key="3">
    <source>
        <dbReference type="Google" id="ProtNLM"/>
    </source>
</evidence>
<name>A0AAD5KTR4_9CRUS</name>
<protein>
    <recommendedName>
        <fullName evidence="3">OTU domain-containing protein</fullName>
    </recommendedName>
</protein>
<dbReference type="EMBL" id="WJBH02000290">
    <property type="protein sequence ID" value="KAI9549593.1"/>
    <property type="molecule type" value="Genomic_DNA"/>
</dbReference>
<sequence>MTSGGTEHQVHVPGWFYVRNWRLGEEYGIYDVDGDGACFYSAVAFLVHPRGAAGKMDIKNMTADSLGEADYAQKVQWETSETDAAFGVRSLETWKQAVRSAVAYEADYSTIMALGTTLASLYGIGLCIASTQTKGNLCHSNLSCPMTRTTHPLPCIDKFIFVYHTGRHYMALTVMDASGHEHRVVPLDMLLQYEKWTTNTDGDARPHNHERRLKELADHLQTHNCVESGVRGRKRGACTNTVTMQSLAANIVQLFSALAEK</sequence>
<dbReference type="Gene3D" id="3.90.70.80">
    <property type="match status" value="1"/>
</dbReference>
<dbReference type="Proteomes" id="UP000820818">
    <property type="component" value="Unassembled WGS sequence"/>
</dbReference>
<evidence type="ECO:0000313" key="2">
    <source>
        <dbReference type="Proteomes" id="UP000820818"/>
    </source>
</evidence>
<evidence type="ECO:0000313" key="1">
    <source>
        <dbReference type="EMBL" id="KAI9549593.1"/>
    </source>
</evidence>
<keyword evidence="2" id="KW-1185">Reference proteome</keyword>
<dbReference type="AlphaFoldDB" id="A0AAD5KTR4"/>
<gene>
    <name evidence="1" type="ORF">GHT06_003779</name>
</gene>
<comment type="caution">
    <text evidence="1">The sequence shown here is derived from an EMBL/GenBank/DDBJ whole genome shotgun (WGS) entry which is preliminary data.</text>
</comment>
<proteinExistence type="predicted"/>
<accession>A0AAD5KTR4</accession>
<reference evidence="1" key="1">
    <citation type="submission" date="2022-05" db="EMBL/GenBank/DDBJ databases">
        <title>A multi-omics perspective on studying reproductive biology in Daphnia sinensis.</title>
        <authorList>
            <person name="Jia J."/>
        </authorList>
    </citation>
    <scope>NUCLEOTIDE SEQUENCE</scope>
    <source>
        <strain evidence="1">WSL</strain>
    </source>
</reference>
<organism evidence="1 2">
    <name type="scientific">Daphnia sinensis</name>
    <dbReference type="NCBI Taxonomy" id="1820382"/>
    <lineage>
        <taxon>Eukaryota</taxon>
        <taxon>Metazoa</taxon>
        <taxon>Ecdysozoa</taxon>
        <taxon>Arthropoda</taxon>
        <taxon>Crustacea</taxon>
        <taxon>Branchiopoda</taxon>
        <taxon>Diplostraca</taxon>
        <taxon>Cladocera</taxon>
        <taxon>Anomopoda</taxon>
        <taxon>Daphniidae</taxon>
        <taxon>Daphnia</taxon>
        <taxon>Daphnia similis group</taxon>
    </lineage>
</organism>